<sequence>MSLINRIFFPGIVPAIQDKLVLLPLPKSLKSLILHPAGPFTIHFYAPAFKWAISIANIADMNRPIEKISTPQQIAVSCTGIIWSRFSMVITPKNYNLFLVNIVMAGTGFYQLTRIGASKLSFLNYPRTT</sequence>
<evidence type="ECO:0000256" key="5">
    <source>
        <dbReference type="ARBA" id="ARBA00022792"/>
    </source>
</evidence>
<dbReference type="EMBL" id="FO082872">
    <property type="protein sequence ID" value="SJK85926.1"/>
    <property type="molecule type" value="Genomic_DNA"/>
</dbReference>
<dbReference type="PANTHER" id="PTHR14154">
    <property type="entry name" value="UPF0041 BRAIN PROTEIN 44-RELATED"/>
    <property type="match status" value="1"/>
</dbReference>
<reference evidence="10 11" key="3">
    <citation type="journal article" date="2016" name="Sci. Rep.">
        <title>Genome-wide diversity and gene expression profiling of Babesia microti isolates identify polymorphic genes that mediate host-pathogen interactions.</title>
        <authorList>
            <person name="Silva J.C."/>
            <person name="Cornillot E."/>
            <person name="McCracken C."/>
            <person name="Usmani-Brown S."/>
            <person name="Dwivedi A."/>
            <person name="Ifeonu O.O."/>
            <person name="Crabtree J."/>
            <person name="Gotia H.T."/>
            <person name="Virji A.Z."/>
            <person name="Reynes C."/>
            <person name="Colinge J."/>
            <person name="Kumar V."/>
            <person name="Lawres L."/>
            <person name="Pazzi J.E."/>
            <person name="Pablo J.V."/>
            <person name="Hung C."/>
            <person name="Brancato J."/>
            <person name="Kumari P."/>
            <person name="Orvis J."/>
            <person name="Tretina K."/>
            <person name="Chibucos M."/>
            <person name="Ott S."/>
            <person name="Sadzewicz L."/>
            <person name="Sengamalay N."/>
            <person name="Shetty A.C."/>
            <person name="Su Q."/>
            <person name="Tallon L."/>
            <person name="Fraser C.M."/>
            <person name="Frutos R."/>
            <person name="Molina D.M."/>
            <person name="Krause P.J."/>
            <person name="Ben Mamoun C."/>
        </authorList>
    </citation>
    <scope>NUCLEOTIDE SEQUENCE [LARGE SCALE GENOMIC DNA]</scope>
    <source>
        <strain evidence="10 11">RI</strain>
    </source>
</reference>
<dbReference type="VEuPathDB" id="PiroplasmaDB:BMR1_02g01667"/>
<evidence type="ECO:0000256" key="9">
    <source>
        <dbReference type="RuleBase" id="RU363100"/>
    </source>
</evidence>
<evidence type="ECO:0000256" key="1">
    <source>
        <dbReference type="ARBA" id="ARBA00004448"/>
    </source>
</evidence>
<keyword evidence="8 9" id="KW-0472">Membrane</keyword>
<dbReference type="RefSeq" id="XP_021338133.1">
    <property type="nucleotide sequence ID" value="XM_021481497.1"/>
</dbReference>
<accession>A0A1R4AA98</accession>
<dbReference type="KEGG" id="bmic:BMR1_02g01667"/>
<keyword evidence="6 9" id="KW-1133">Transmembrane helix</keyword>
<dbReference type="GO" id="GO:0005743">
    <property type="term" value="C:mitochondrial inner membrane"/>
    <property type="evidence" value="ECO:0007669"/>
    <property type="project" value="UniProtKB-SubCell"/>
</dbReference>
<name>A0A1R4AA98_BABMR</name>
<evidence type="ECO:0000256" key="6">
    <source>
        <dbReference type="ARBA" id="ARBA00022989"/>
    </source>
</evidence>
<reference evidence="10 11" key="1">
    <citation type="journal article" date="2012" name="Nucleic Acids Res.">
        <title>Sequencing of the smallest Apicomplexan genome from the human pathogen Babesia microti.</title>
        <authorList>
            <person name="Cornillot E."/>
            <person name="Hadj-Kaddour K."/>
            <person name="Dassouli A."/>
            <person name="Noel B."/>
            <person name="Ranwez V."/>
            <person name="Vacherie B."/>
            <person name="Augagneur Y."/>
            <person name="Bres V."/>
            <person name="Duclos A."/>
            <person name="Randazzo S."/>
            <person name="Carcy B."/>
            <person name="Debierre-Grockiego F."/>
            <person name="Delbecq S."/>
            <person name="Moubri-Menage K."/>
            <person name="Shams-Eldin H."/>
            <person name="Usmani-Brown S."/>
            <person name="Bringaud F."/>
            <person name="Wincker P."/>
            <person name="Vivares C.P."/>
            <person name="Schwarz R.T."/>
            <person name="Schetters T.P."/>
            <person name="Krause P.J."/>
            <person name="Gorenflot A."/>
            <person name="Berry V."/>
            <person name="Barbe V."/>
            <person name="Ben Mamoun C."/>
        </authorList>
    </citation>
    <scope>NUCLEOTIDE SEQUENCE [LARGE SCALE GENOMIC DNA]</scope>
    <source>
        <strain evidence="10 11">RI</strain>
    </source>
</reference>
<evidence type="ECO:0000256" key="4">
    <source>
        <dbReference type="ARBA" id="ARBA00022692"/>
    </source>
</evidence>
<evidence type="ECO:0000256" key="7">
    <source>
        <dbReference type="ARBA" id="ARBA00023128"/>
    </source>
</evidence>
<dbReference type="GO" id="GO:0006850">
    <property type="term" value="P:pyruvate import into mitochondria"/>
    <property type="evidence" value="ECO:0007669"/>
    <property type="project" value="InterPro"/>
</dbReference>
<dbReference type="InterPro" id="IPR005336">
    <property type="entry name" value="MPC"/>
</dbReference>
<dbReference type="Proteomes" id="UP000002899">
    <property type="component" value="Chromosome II"/>
</dbReference>
<keyword evidence="3 9" id="KW-0813">Transport</keyword>
<keyword evidence="4 9" id="KW-0812">Transmembrane</keyword>
<dbReference type="OrthoDB" id="869189at2759"/>
<keyword evidence="10" id="KW-0670">Pyruvate</keyword>
<dbReference type="GeneID" id="33043646"/>
<evidence type="ECO:0000256" key="8">
    <source>
        <dbReference type="ARBA" id="ARBA00023136"/>
    </source>
</evidence>
<keyword evidence="5 9" id="KW-0999">Mitochondrion inner membrane</keyword>
<proteinExistence type="inferred from homology"/>
<comment type="subcellular location">
    <subcellularLocation>
        <location evidence="1 9">Mitochondrion inner membrane</location>
        <topology evidence="1 9">Multi-pass membrane protein</topology>
    </subcellularLocation>
</comment>
<evidence type="ECO:0000313" key="11">
    <source>
        <dbReference type="Proteomes" id="UP000002899"/>
    </source>
</evidence>
<comment type="function">
    <text evidence="9">Mediates the uptake of pyruvate into mitochondria.</text>
</comment>
<gene>
    <name evidence="10" type="ORF">BMR1_02g01667</name>
</gene>
<evidence type="ECO:0000313" key="10">
    <source>
        <dbReference type="EMBL" id="SJK85926.1"/>
    </source>
</evidence>
<keyword evidence="7 9" id="KW-0496">Mitochondrion</keyword>
<feature type="transmembrane region" description="Helical" evidence="9">
    <location>
        <begin position="95"/>
        <end position="113"/>
    </location>
</feature>
<protein>
    <recommendedName>
        <fullName evidence="9">Mitochondrial pyruvate carrier</fullName>
    </recommendedName>
</protein>
<dbReference type="AlphaFoldDB" id="A0A1R4AA98"/>
<evidence type="ECO:0000256" key="2">
    <source>
        <dbReference type="ARBA" id="ARBA00006416"/>
    </source>
</evidence>
<dbReference type="Pfam" id="PF03650">
    <property type="entry name" value="MPC"/>
    <property type="match status" value="1"/>
</dbReference>
<organism evidence="10 11">
    <name type="scientific">Babesia microti (strain RI)</name>
    <dbReference type="NCBI Taxonomy" id="1133968"/>
    <lineage>
        <taxon>Eukaryota</taxon>
        <taxon>Sar</taxon>
        <taxon>Alveolata</taxon>
        <taxon>Apicomplexa</taxon>
        <taxon>Aconoidasida</taxon>
        <taxon>Piroplasmida</taxon>
        <taxon>Babesiidae</taxon>
        <taxon>Babesia</taxon>
    </lineage>
</organism>
<comment type="similarity">
    <text evidence="2 9">Belongs to the mitochondrial pyruvate carrier (MPC) (TC 2.A.105) family.</text>
</comment>
<comment type="caution">
    <text evidence="9">Lacks conserved residue(s) required for the propagation of feature annotation.</text>
</comment>
<keyword evidence="11" id="KW-1185">Reference proteome</keyword>
<reference evidence="10 11" key="2">
    <citation type="journal article" date="2013" name="PLoS ONE">
        <title>Whole genome mapping and re-organization of the nuclear and mitochondrial genomes of Babesia microti isolates.</title>
        <authorList>
            <person name="Cornillot E."/>
            <person name="Dassouli A."/>
            <person name="Garg A."/>
            <person name="Pachikara N."/>
            <person name="Randazzo S."/>
            <person name="Depoix D."/>
            <person name="Carcy B."/>
            <person name="Delbecq S."/>
            <person name="Frutos R."/>
            <person name="Silva J.C."/>
            <person name="Sutton R."/>
            <person name="Krause P.J."/>
            <person name="Mamoun C.B."/>
        </authorList>
    </citation>
    <scope>NUCLEOTIDE SEQUENCE [LARGE SCALE GENOMIC DNA]</scope>
    <source>
        <strain evidence="10 11">RI</strain>
    </source>
</reference>
<evidence type="ECO:0000256" key="3">
    <source>
        <dbReference type="ARBA" id="ARBA00022448"/>
    </source>
</evidence>